<evidence type="ECO:0000313" key="1">
    <source>
        <dbReference type="EMBL" id="QHU01890.1"/>
    </source>
</evidence>
<protein>
    <submittedName>
        <fullName evidence="1">Uncharacterized protein</fullName>
    </submittedName>
</protein>
<dbReference type="AlphaFoldDB" id="A0A6C0JAN5"/>
<sequence length="122" mass="14558">MEVKFLADDIYNDYLNAYKLVKYYYNFVENEYCLQCQKKALYYIPVNIGKERKIFVQGKCCSLKCILRFLLFTEDVTYVHSNQIIFGYIIPFILNVEDFNENFGDSDEKIEKIEKIEKVGKI</sequence>
<dbReference type="EMBL" id="MN740350">
    <property type="protein sequence ID" value="QHU01890.1"/>
    <property type="molecule type" value="Genomic_DNA"/>
</dbReference>
<accession>A0A6C0JAN5</accession>
<organism evidence="1">
    <name type="scientific">viral metagenome</name>
    <dbReference type="NCBI Taxonomy" id="1070528"/>
    <lineage>
        <taxon>unclassified sequences</taxon>
        <taxon>metagenomes</taxon>
        <taxon>organismal metagenomes</taxon>
    </lineage>
</organism>
<name>A0A6C0JAN5_9ZZZZ</name>
<proteinExistence type="predicted"/>
<reference evidence="1" key="1">
    <citation type="journal article" date="2020" name="Nature">
        <title>Giant virus diversity and host interactions through global metagenomics.</title>
        <authorList>
            <person name="Schulz F."/>
            <person name="Roux S."/>
            <person name="Paez-Espino D."/>
            <person name="Jungbluth S."/>
            <person name="Walsh D.A."/>
            <person name="Denef V.J."/>
            <person name="McMahon K.D."/>
            <person name="Konstantinidis K.T."/>
            <person name="Eloe-Fadrosh E.A."/>
            <person name="Kyrpides N.C."/>
            <person name="Woyke T."/>
        </authorList>
    </citation>
    <scope>NUCLEOTIDE SEQUENCE</scope>
    <source>
        <strain evidence="1">GVMAG-M-3300025880-56</strain>
    </source>
</reference>